<feature type="transmembrane region" description="Helical" evidence="1">
    <location>
        <begin position="12"/>
        <end position="32"/>
    </location>
</feature>
<keyword evidence="3" id="KW-1185">Reference proteome</keyword>
<evidence type="ECO:0008006" key="4">
    <source>
        <dbReference type="Google" id="ProtNLM"/>
    </source>
</evidence>
<dbReference type="AlphaFoldDB" id="A0A2S5J0H9"/>
<organism evidence="2 3">
    <name type="scientific">Arthrobacter pityocampae</name>
    <dbReference type="NCBI Taxonomy" id="547334"/>
    <lineage>
        <taxon>Bacteria</taxon>
        <taxon>Bacillati</taxon>
        <taxon>Actinomycetota</taxon>
        <taxon>Actinomycetes</taxon>
        <taxon>Micrococcales</taxon>
        <taxon>Micrococcaceae</taxon>
        <taxon>Arthrobacter</taxon>
    </lineage>
</organism>
<dbReference type="EMBL" id="PRKW01000001">
    <property type="protein sequence ID" value="PPB50346.1"/>
    <property type="molecule type" value="Genomic_DNA"/>
</dbReference>
<gene>
    <name evidence="2" type="ORF">C4K88_00005</name>
</gene>
<evidence type="ECO:0000313" key="3">
    <source>
        <dbReference type="Proteomes" id="UP000239297"/>
    </source>
</evidence>
<comment type="caution">
    <text evidence="2">The sequence shown here is derived from an EMBL/GenBank/DDBJ whole genome shotgun (WGS) entry which is preliminary data.</text>
</comment>
<accession>A0A2S5J0H9</accession>
<name>A0A2S5J0H9_9MICC</name>
<reference evidence="2 3" key="1">
    <citation type="journal article" date="2014" name="Int. J. Syst. Evol. Microbiol.">
        <title>Arthrobacter pityocampae sp. nov., isolated from Thaumetopoea pityocampa (Lep., Thaumetopoeidae).</title>
        <authorList>
            <person name="Ince I.A."/>
            <person name="Demirbag Z."/>
            <person name="Kati H."/>
        </authorList>
    </citation>
    <scope>NUCLEOTIDE SEQUENCE [LARGE SCALE GENOMIC DNA]</scope>
    <source>
        <strain evidence="2 3">Tp2</strain>
    </source>
</reference>
<keyword evidence="1" id="KW-0472">Membrane</keyword>
<evidence type="ECO:0000313" key="2">
    <source>
        <dbReference type="EMBL" id="PPB50346.1"/>
    </source>
</evidence>
<protein>
    <recommendedName>
        <fullName evidence="4">DUF2550 domain-containing protein</fullName>
    </recommendedName>
</protein>
<dbReference type="Proteomes" id="UP000239297">
    <property type="component" value="Unassembled WGS sequence"/>
</dbReference>
<keyword evidence="1" id="KW-1133">Transmembrane helix</keyword>
<keyword evidence="1" id="KW-0812">Transmembrane</keyword>
<proteinExistence type="predicted"/>
<evidence type="ECO:0000256" key="1">
    <source>
        <dbReference type="SAM" id="Phobius"/>
    </source>
</evidence>
<sequence>MLGVLDVLDRWLMWSGVAVFGTILLIGLYGVLRARAASWELRLDSDGVTAHGHSTTPWSDLAEVRVTRMGPQWLFLFRGPRVVAFIGWPGVDMPSLPSVGAGVLAKRTTRLRARQYGTQMVLIPQTIDASTETIVTTVGRFSNVPVVRE</sequence>